<dbReference type="InterPro" id="IPR012966">
    <property type="entry name" value="AHD"/>
</dbReference>
<feature type="compositionally biased region" description="Polar residues" evidence="2">
    <location>
        <begin position="447"/>
        <end position="467"/>
    </location>
</feature>
<dbReference type="InterPro" id="IPR011993">
    <property type="entry name" value="PH-like_dom_sf"/>
</dbReference>
<dbReference type="Pfam" id="PF00169">
    <property type="entry name" value="PH"/>
    <property type="match status" value="1"/>
</dbReference>
<feature type="region of interest" description="Disordered" evidence="2">
    <location>
        <begin position="39"/>
        <end position="70"/>
    </location>
</feature>
<sequence length="900" mass="97279">MPPLSPRSGKRKIQDLATSEAASHSNDNTICKKICAEELSRDPASDKDKENDAPMPSVDQMPLDKSHKEASTVVGRAAMIGAVHNSSKDDESAVKLSVAARAALFENAICQSGGRGTLPVKRPVTRPHLKQSFSSFNMGLASSTKTNGFPRSAAAKLSTSSAEETNSAVTPPPSGSKGKGATRPGTPKKPELPALAIIKEPVCETPVSSSGTHVEKTGLTVTAQDGGTVFDSPATLAPGNGCEDGDDSVFEDTSLPLPMDEENVAPEESKSAEARVQSSSEDDSNKATVSSEATETAQEAVAAMEDSAQPQESGDASPLKTEVPIPASDRGEAECQNSGALHALHHGVEVLESTPIASSGITEISRRVHRNSSSSTGGKECLMSPEEAAVFDEIDDILNEAMDSECSDVSSCSVAQPAVQPSSTPPRAVEHQQPSHEPLAMPKADSPRTSTKEQPTGQLPRTISSFRKQQRDATPQHCPVVSTPSRMSHDLMHKDDEQLLSLDEKLKALQECVLTQQTVISQATQALNLCQASAEFLGSAEQVEGEKLLLIATQKRLACLNEIQRLKTEGHRSVAGLPKGSLVIKHIRFPINRDSMKDTGGLVYHFLCTVHYRGKVHASQLISSDAIQSKELSALEFDTKIVFSGMDEDFQVQIDIYGLKTVNPVVSHDKKYHIKKETIKMKLSSRGKKTDNIFLTPTISSPGGPNAVRTSSFQSLGSFCLTTSNCGQNTFALSKVPGSFCLEGKASVELSLHADHGLEHRGFLTLFEEVGGFGAWTRFWCLLKGSHLVLWRYPEEEEDKPPVDSIDLRQCITKEVSRLPRTECARAHTFELVIVEPLGARHRDTLTTTRHTTVAITKHRLSADSKEELTIWCTAINNVLSCIRKWDPEAYKAMNIKQFL</sequence>
<reference evidence="4" key="1">
    <citation type="submission" date="2014-03" db="EMBL/GenBank/DDBJ databases">
        <title>The sialotranscriptome of Amblyomma triste, Amblyomma parvum and Amblyomma cajennense ticks, uncovered by 454-based RNA-seq.</title>
        <authorList>
            <person name="Garcia G.R."/>
            <person name="Gardinassi L.G."/>
            <person name="Ribeiro J.M."/>
            <person name="Anatriello E."/>
            <person name="Ferreira B.R."/>
            <person name="Moreira H.N."/>
            <person name="Mafra C."/>
            <person name="Olegario M.M."/>
            <person name="Szabo P.J."/>
            <person name="Miranda-Santos I.K."/>
            <person name="Maruyama S.R."/>
        </authorList>
    </citation>
    <scope>NUCLEOTIDE SEQUENCE</scope>
    <source>
        <strain evidence="4">Mato Grasso do Sul</strain>
        <tissue evidence="4">Salivary glands</tissue>
    </source>
</reference>
<dbReference type="Gene3D" id="2.30.29.30">
    <property type="entry name" value="Pleckstrin-homology domain (PH domain)/Phosphotyrosine-binding domain (PTB)"/>
    <property type="match status" value="1"/>
</dbReference>
<evidence type="ECO:0000313" key="4">
    <source>
        <dbReference type="EMBL" id="JAC29022.1"/>
    </source>
</evidence>
<feature type="compositionally biased region" description="Basic and acidic residues" evidence="2">
    <location>
        <begin position="39"/>
        <end position="52"/>
    </location>
</feature>
<dbReference type="PANTHER" id="PTHR21538">
    <property type="entry name" value="ANILLIN/RHOTEKIN RTKN"/>
    <property type="match status" value="1"/>
</dbReference>
<feature type="compositionally biased region" description="Polar residues" evidence="2">
    <location>
        <begin position="157"/>
        <end position="169"/>
    </location>
</feature>
<organism evidence="4">
    <name type="scientific">Amblyomma triste</name>
    <name type="common">Neotropical tick</name>
    <dbReference type="NCBI Taxonomy" id="251400"/>
    <lineage>
        <taxon>Eukaryota</taxon>
        <taxon>Metazoa</taxon>
        <taxon>Ecdysozoa</taxon>
        <taxon>Arthropoda</taxon>
        <taxon>Chelicerata</taxon>
        <taxon>Arachnida</taxon>
        <taxon>Acari</taxon>
        <taxon>Parasitiformes</taxon>
        <taxon>Ixodida</taxon>
        <taxon>Ixodoidea</taxon>
        <taxon>Ixodidae</taxon>
        <taxon>Amblyomminae</taxon>
        <taxon>Amblyomma</taxon>
    </lineage>
</organism>
<dbReference type="SMART" id="SM00233">
    <property type="entry name" value="PH"/>
    <property type="match status" value="1"/>
</dbReference>
<dbReference type="InterPro" id="IPR037840">
    <property type="entry name" value="PH_Anillin"/>
</dbReference>
<dbReference type="GO" id="GO:0005826">
    <property type="term" value="C:actomyosin contractile ring"/>
    <property type="evidence" value="ECO:0007669"/>
    <property type="project" value="TreeGrafter"/>
</dbReference>
<proteinExistence type="evidence at transcript level"/>
<feature type="compositionally biased region" description="Polar residues" evidence="2">
    <location>
        <begin position="16"/>
        <end position="27"/>
    </location>
</feature>
<dbReference type="InterPro" id="IPR001849">
    <property type="entry name" value="PH_domain"/>
</dbReference>
<protein>
    <submittedName>
        <fullName evidence="4">Putative actin binding protein anillin</fullName>
    </submittedName>
</protein>
<feature type="region of interest" description="Disordered" evidence="2">
    <location>
        <begin position="1"/>
        <end position="27"/>
    </location>
</feature>
<feature type="region of interest" description="Disordered" evidence="2">
    <location>
        <begin position="147"/>
        <end position="340"/>
    </location>
</feature>
<dbReference type="FunFam" id="2.30.29.30:FF:000111">
    <property type="entry name" value="anillin isoform X1"/>
    <property type="match status" value="1"/>
</dbReference>
<feature type="compositionally biased region" description="Low complexity" evidence="2">
    <location>
        <begin position="287"/>
        <end position="303"/>
    </location>
</feature>
<feature type="region of interest" description="Disordered" evidence="2">
    <location>
        <begin position="412"/>
        <end position="488"/>
    </location>
</feature>
<dbReference type="PROSITE" id="PS50003">
    <property type="entry name" value="PH_DOMAIN"/>
    <property type="match status" value="1"/>
</dbReference>
<dbReference type="GO" id="GO:0031106">
    <property type="term" value="P:septin ring organization"/>
    <property type="evidence" value="ECO:0007669"/>
    <property type="project" value="TreeGrafter"/>
</dbReference>
<dbReference type="EMBL" id="GBBM01006396">
    <property type="protein sequence ID" value="JAC29022.1"/>
    <property type="molecule type" value="mRNA"/>
</dbReference>
<dbReference type="PANTHER" id="PTHR21538:SF23">
    <property type="entry name" value="ANILLIN"/>
    <property type="match status" value="1"/>
</dbReference>
<dbReference type="GO" id="GO:0000281">
    <property type="term" value="P:mitotic cytokinesis"/>
    <property type="evidence" value="ECO:0007669"/>
    <property type="project" value="TreeGrafter"/>
</dbReference>
<dbReference type="GO" id="GO:0000915">
    <property type="term" value="P:actomyosin contractile ring assembly"/>
    <property type="evidence" value="ECO:0007669"/>
    <property type="project" value="TreeGrafter"/>
</dbReference>
<evidence type="ECO:0000256" key="2">
    <source>
        <dbReference type="SAM" id="MobiDB-lite"/>
    </source>
</evidence>
<dbReference type="AlphaFoldDB" id="A0A023G5I4"/>
<dbReference type="Pfam" id="PF08174">
    <property type="entry name" value="Anillin"/>
    <property type="match status" value="1"/>
</dbReference>
<name>A0A023G5I4_AMBTT</name>
<dbReference type="InterPro" id="IPR051364">
    <property type="entry name" value="Cytokinesis/Rho-signaling"/>
</dbReference>
<evidence type="ECO:0000259" key="3">
    <source>
        <dbReference type="PROSITE" id="PS50003"/>
    </source>
</evidence>
<feature type="region of interest" description="Disordered" evidence="2">
    <location>
        <begin position="362"/>
        <end position="382"/>
    </location>
</feature>
<feature type="domain" description="PH" evidence="3">
    <location>
        <begin position="757"/>
        <end position="881"/>
    </location>
</feature>
<accession>A0A023G5I4</accession>
<keyword evidence="1" id="KW-0175">Coiled coil</keyword>
<dbReference type="CDD" id="cd01263">
    <property type="entry name" value="PH_anillin"/>
    <property type="match status" value="1"/>
</dbReference>
<dbReference type="SUPFAM" id="SSF50729">
    <property type="entry name" value="PH domain-like"/>
    <property type="match status" value="1"/>
</dbReference>
<evidence type="ECO:0000256" key="1">
    <source>
        <dbReference type="ARBA" id="ARBA00023054"/>
    </source>
</evidence>